<name>A0A4S1CA74_9BACT</name>
<sequence length="157" mass="16725">MVQQNKKGLQTLIIALVAVAAMATVAFAFSLPGMGKYEKVKPVNGAVTIPVAKVNDGKAHYYKLADGGKEINFFIVKGSDGQLHTAFDACDVCYREKKGYEQQGDKMNCNNCNQKFAINKIGAASGGGCNPSHLTAKIDASNVTISVTDLKSGARFF</sequence>
<proteinExistence type="predicted"/>
<dbReference type="EMBL" id="SRSC01000005">
    <property type="protein sequence ID" value="TGU70188.1"/>
    <property type="molecule type" value="Genomic_DNA"/>
</dbReference>
<dbReference type="RefSeq" id="WP_135872505.1">
    <property type="nucleotide sequence ID" value="NZ_SRSC01000005.1"/>
</dbReference>
<accession>A0A4S1CA74</accession>
<organism evidence="2 3">
    <name type="scientific">Geomonas terrae</name>
    <dbReference type="NCBI Taxonomy" id="2562681"/>
    <lineage>
        <taxon>Bacteria</taxon>
        <taxon>Pseudomonadati</taxon>
        <taxon>Thermodesulfobacteriota</taxon>
        <taxon>Desulfuromonadia</taxon>
        <taxon>Geobacterales</taxon>
        <taxon>Geobacteraceae</taxon>
        <taxon>Geomonas</taxon>
    </lineage>
</organism>
<reference evidence="2 3" key="1">
    <citation type="submission" date="2019-04" db="EMBL/GenBank/DDBJ databases">
        <title>Geobacter oryzae sp. nov., ferric-reducing bacteria isolated from paddy soil.</title>
        <authorList>
            <person name="Xu Z."/>
            <person name="Masuda Y."/>
            <person name="Itoh H."/>
            <person name="Senoo K."/>
        </authorList>
    </citation>
    <scope>NUCLEOTIDE SEQUENCE [LARGE SCALE GENOMIC DNA]</scope>
    <source>
        <strain evidence="2 3">Red111</strain>
    </source>
</reference>
<evidence type="ECO:0000313" key="3">
    <source>
        <dbReference type="Proteomes" id="UP000306416"/>
    </source>
</evidence>
<keyword evidence="3" id="KW-1185">Reference proteome</keyword>
<dbReference type="Pfam" id="PF10080">
    <property type="entry name" value="FtrD-like"/>
    <property type="match status" value="1"/>
</dbReference>
<dbReference type="AlphaFoldDB" id="A0A4S1CA74"/>
<gene>
    <name evidence="2" type="ORF">E4633_18490</name>
</gene>
<evidence type="ECO:0000313" key="2">
    <source>
        <dbReference type="EMBL" id="TGU70188.1"/>
    </source>
</evidence>
<dbReference type="InterPro" id="IPR018758">
    <property type="entry name" value="FtrD-like"/>
</dbReference>
<evidence type="ECO:0000259" key="1">
    <source>
        <dbReference type="Pfam" id="PF10080"/>
    </source>
</evidence>
<feature type="domain" description="Membrane iron-sulfur containing protein FtrD-like" evidence="1">
    <location>
        <begin position="54"/>
        <end position="157"/>
    </location>
</feature>
<dbReference type="Proteomes" id="UP000306416">
    <property type="component" value="Unassembled WGS sequence"/>
</dbReference>
<comment type="caution">
    <text evidence="2">The sequence shown here is derived from an EMBL/GenBank/DDBJ whole genome shotgun (WGS) entry which is preliminary data.</text>
</comment>
<protein>
    <submittedName>
        <fullName evidence="2">DUF2318 domain-containing protein</fullName>
    </submittedName>
</protein>